<dbReference type="GO" id="GO:0016776">
    <property type="term" value="F:phosphotransferase activity, phosphate group as acceptor"/>
    <property type="evidence" value="ECO:0007669"/>
    <property type="project" value="TreeGrafter"/>
</dbReference>
<sequence length="523" mass="60303">MRQFFITLLYSSILLSLEIIYRKLFNIPSIEKYIESYIFNYLFVTLFLYSKYKFTKILISTLFAISILFNNVHYALYQSWIGPVSYLLAFKEINEVTNAGITMVDKFIFPFLFGVFEILFFLSLSFIKRKEYKFSWLFDFIFYIAMIYVFVRAYTTKSHERFISPNTTYSRLKSNYFSFGYFVGRLLPYEILSLSDTAIYLKSKPEKTNKPKIKNIILIMGESASASHFSVFGYDRNTSPFLNLLKNEKGAIVGKTYSGGLFTAISLPMFFNSIPYPNGMQQIAKGDTNLFNLAKDQGFQTFFYSAQARDDMHMINFLGGAWIDDVRFPDNEGYSLRDSMPDNKLLPAFKNINLDNGYHFIVLHHRGSHIPYGALLDNKEKVFGKNNATDNYDNTILNTDNFISEVYHYLSSKSSKDWIIAYTSDHGQYVKGDTYKQGTFDEDNYIVPLVLYSPNEEIQKTVLDSFSSCKVSFHNQLSSLLINIMGYNYPIGTCDKGVVNGNILTGDAGYLKIESNGKQEYIH</sequence>
<evidence type="ECO:0000256" key="5">
    <source>
        <dbReference type="ARBA" id="ARBA00022989"/>
    </source>
</evidence>
<comment type="caution">
    <text evidence="9">The sequence shown here is derived from an EMBL/GenBank/DDBJ whole genome shotgun (WGS) entry which is preliminary data.</text>
</comment>
<evidence type="ECO:0000259" key="8">
    <source>
        <dbReference type="Pfam" id="PF00884"/>
    </source>
</evidence>
<evidence type="ECO:0000313" key="9">
    <source>
        <dbReference type="EMBL" id="TPH21544.1"/>
    </source>
</evidence>
<evidence type="ECO:0000256" key="2">
    <source>
        <dbReference type="ARBA" id="ARBA00022475"/>
    </source>
</evidence>
<evidence type="ECO:0000256" key="7">
    <source>
        <dbReference type="SAM" id="Phobius"/>
    </source>
</evidence>
<protein>
    <submittedName>
        <fullName evidence="9">Phosphoethanolamine transferase</fullName>
    </submittedName>
</protein>
<evidence type="ECO:0000313" key="10">
    <source>
        <dbReference type="Proteomes" id="UP000316282"/>
    </source>
</evidence>
<dbReference type="Gene3D" id="3.40.720.10">
    <property type="entry name" value="Alkaline Phosphatase, subunit A"/>
    <property type="match status" value="1"/>
</dbReference>
<dbReference type="InterPro" id="IPR058130">
    <property type="entry name" value="PEA_transf_C"/>
</dbReference>
<dbReference type="GO" id="GO:0009244">
    <property type="term" value="P:lipopolysaccharide core region biosynthetic process"/>
    <property type="evidence" value="ECO:0007669"/>
    <property type="project" value="TreeGrafter"/>
</dbReference>
<accession>A0A502LF36</accession>
<keyword evidence="3 9" id="KW-0808">Transferase</keyword>
<feature type="transmembrane region" description="Helical" evidence="7">
    <location>
        <begin position="107"/>
        <end position="127"/>
    </location>
</feature>
<dbReference type="InterPro" id="IPR017850">
    <property type="entry name" value="Alkaline_phosphatase_core_sf"/>
</dbReference>
<evidence type="ECO:0000256" key="4">
    <source>
        <dbReference type="ARBA" id="ARBA00022692"/>
    </source>
</evidence>
<evidence type="ECO:0000256" key="3">
    <source>
        <dbReference type="ARBA" id="ARBA00022679"/>
    </source>
</evidence>
<dbReference type="AlphaFoldDB" id="A0A502LF36"/>
<keyword evidence="5 7" id="KW-1133">Transmembrane helix</keyword>
<dbReference type="PANTHER" id="PTHR30443:SF0">
    <property type="entry name" value="PHOSPHOETHANOLAMINE TRANSFERASE EPTA"/>
    <property type="match status" value="1"/>
</dbReference>
<name>A0A502LF36_HAEHA</name>
<dbReference type="InterPro" id="IPR040423">
    <property type="entry name" value="PEA_transferase"/>
</dbReference>
<dbReference type="EMBL" id="SDPD01000007">
    <property type="protein sequence ID" value="TPH21544.1"/>
    <property type="molecule type" value="Genomic_DNA"/>
</dbReference>
<dbReference type="PANTHER" id="PTHR30443">
    <property type="entry name" value="INNER MEMBRANE PROTEIN"/>
    <property type="match status" value="1"/>
</dbReference>
<dbReference type="SUPFAM" id="SSF53649">
    <property type="entry name" value="Alkaline phosphatase-like"/>
    <property type="match status" value="1"/>
</dbReference>
<keyword evidence="4 7" id="KW-0812">Transmembrane</keyword>
<gene>
    <name evidence="9" type="ORF">EUX52_05020</name>
</gene>
<proteinExistence type="predicted"/>
<feature type="transmembrane region" description="Helical" evidence="7">
    <location>
        <begin position="57"/>
        <end position="77"/>
    </location>
</feature>
<comment type="subcellular location">
    <subcellularLocation>
        <location evidence="1">Cell membrane</location>
        <topology evidence="1">Multi-pass membrane protein</topology>
    </subcellularLocation>
</comment>
<feature type="domain" description="Sulfatase N-terminal" evidence="8">
    <location>
        <begin position="214"/>
        <end position="462"/>
    </location>
</feature>
<reference evidence="9 10" key="1">
    <citation type="submission" date="2019-01" db="EMBL/GenBank/DDBJ databases">
        <title>Comparative genomic analysis identifies haemin-independent Haemophilus haemolyticus: a formal re-classification of Haemophilus intermedius.</title>
        <authorList>
            <person name="Harris T.M."/>
            <person name="Price E.P."/>
            <person name="Sarovich D.S."/>
            <person name="Norskov-Lauritsen N."/>
            <person name="Beissbarth J."/>
            <person name="Chang A.B."/>
            <person name="Smith-Vaughan H.C."/>
        </authorList>
    </citation>
    <scope>NUCLEOTIDE SEQUENCE [LARGE SCALE GENOMIC DNA]</scope>
    <source>
        <strain evidence="9 10">60982 B Hi-1</strain>
    </source>
</reference>
<dbReference type="CDD" id="cd16017">
    <property type="entry name" value="LptA"/>
    <property type="match status" value="1"/>
</dbReference>
<dbReference type="InterPro" id="IPR000917">
    <property type="entry name" value="Sulfatase_N"/>
</dbReference>
<evidence type="ECO:0000256" key="1">
    <source>
        <dbReference type="ARBA" id="ARBA00004651"/>
    </source>
</evidence>
<feature type="transmembrane region" description="Helical" evidence="7">
    <location>
        <begin position="32"/>
        <end position="50"/>
    </location>
</feature>
<keyword evidence="6 7" id="KW-0472">Membrane</keyword>
<organism evidence="9 10">
    <name type="scientific">Haemophilus haemolyticus</name>
    <dbReference type="NCBI Taxonomy" id="726"/>
    <lineage>
        <taxon>Bacteria</taxon>
        <taxon>Pseudomonadati</taxon>
        <taxon>Pseudomonadota</taxon>
        <taxon>Gammaproteobacteria</taxon>
        <taxon>Pasteurellales</taxon>
        <taxon>Pasteurellaceae</taxon>
        <taxon>Haemophilus</taxon>
    </lineage>
</organism>
<evidence type="ECO:0000256" key="6">
    <source>
        <dbReference type="ARBA" id="ARBA00023136"/>
    </source>
</evidence>
<dbReference type="Proteomes" id="UP000316282">
    <property type="component" value="Unassembled WGS sequence"/>
</dbReference>
<dbReference type="GO" id="GO:0005886">
    <property type="term" value="C:plasma membrane"/>
    <property type="evidence" value="ECO:0007669"/>
    <property type="project" value="UniProtKB-SubCell"/>
</dbReference>
<keyword evidence="2" id="KW-1003">Cell membrane</keyword>
<feature type="transmembrane region" description="Helical" evidence="7">
    <location>
        <begin position="134"/>
        <end position="154"/>
    </location>
</feature>
<dbReference type="Pfam" id="PF00884">
    <property type="entry name" value="Sulfatase"/>
    <property type="match status" value="1"/>
</dbReference>